<reference evidence="2 3" key="1">
    <citation type="submission" date="2020-02" db="EMBL/GenBank/DDBJ databases">
        <title>A chromosome-scale genome assembly of the black bullhead catfish (Ameiurus melas).</title>
        <authorList>
            <person name="Wen M."/>
            <person name="Zham M."/>
            <person name="Cabau C."/>
            <person name="Klopp C."/>
            <person name="Donnadieu C."/>
            <person name="Roques C."/>
            <person name="Bouchez O."/>
            <person name="Lampietro C."/>
            <person name="Jouanno E."/>
            <person name="Herpin A."/>
            <person name="Louis A."/>
            <person name="Berthelot C."/>
            <person name="Parey E."/>
            <person name="Roest-Crollius H."/>
            <person name="Braasch I."/>
            <person name="Postlethwait J."/>
            <person name="Robinson-Rechavi M."/>
            <person name="Echchiki A."/>
            <person name="Begum T."/>
            <person name="Montfort J."/>
            <person name="Schartl M."/>
            <person name="Bobe J."/>
            <person name="Guiguen Y."/>
        </authorList>
    </citation>
    <scope>NUCLEOTIDE SEQUENCE [LARGE SCALE GENOMIC DNA]</scope>
    <source>
        <strain evidence="2">M_S1</strain>
        <tissue evidence="2">Blood</tissue>
    </source>
</reference>
<proteinExistence type="predicted"/>
<gene>
    <name evidence="2" type="ORF">AMELA_G00085990</name>
</gene>
<name>A0A7J6AXE2_AMEME</name>
<evidence type="ECO:0000256" key="1">
    <source>
        <dbReference type="SAM" id="MobiDB-lite"/>
    </source>
</evidence>
<comment type="caution">
    <text evidence="2">The sequence shown here is derived from an EMBL/GenBank/DDBJ whole genome shotgun (WGS) entry which is preliminary data.</text>
</comment>
<accession>A0A7J6AXE2</accession>
<sequence>MSSRALNPSPVIRIRSTGLAGALQAAAEGKGFSTTGVPDSNPEPLRTSPPDQTQRRDRRGLHRVERPCSLIQRLFRPDGLHPSSIGAELLSTEDHHSFVHSGGRVDVLKTDPLSHR</sequence>
<organism evidence="2 3">
    <name type="scientific">Ameiurus melas</name>
    <name type="common">Black bullhead</name>
    <name type="synonym">Silurus melas</name>
    <dbReference type="NCBI Taxonomy" id="219545"/>
    <lineage>
        <taxon>Eukaryota</taxon>
        <taxon>Metazoa</taxon>
        <taxon>Chordata</taxon>
        <taxon>Craniata</taxon>
        <taxon>Vertebrata</taxon>
        <taxon>Euteleostomi</taxon>
        <taxon>Actinopterygii</taxon>
        <taxon>Neopterygii</taxon>
        <taxon>Teleostei</taxon>
        <taxon>Ostariophysi</taxon>
        <taxon>Siluriformes</taxon>
        <taxon>Ictaluridae</taxon>
        <taxon>Ameiurus</taxon>
    </lineage>
</organism>
<feature type="region of interest" description="Disordered" evidence="1">
    <location>
        <begin position="25"/>
        <end position="62"/>
    </location>
</feature>
<evidence type="ECO:0000313" key="3">
    <source>
        <dbReference type="Proteomes" id="UP000593565"/>
    </source>
</evidence>
<dbReference type="AlphaFoldDB" id="A0A7J6AXE2"/>
<keyword evidence="3" id="KW-1185">Reference proteome</keyword>
<dbReference type="EMBL" id="JAAGNN010000007">
    <property type="protein sequence ID" value="KAF4086641.1"/>
    <property type="molecule type" value="Genomic_DNA"/>
</dbReference>
<dbReference type="Proteomes" id="UP000593565">
    <property type="component" value="Unassembled WGS sequence"/>
</dbReference>
<protein>
    <submittedName>
        <fullName evidence="2">Uncharacterized protein</fullName>
    </submittedName>
</protein>
<evidence type="ECO:0000313" key="2">
    <source>
        <dbReference type="EMBL" id="KAF4086641.1"/>
    </source>
</evidence>